<dbReference type="PANTHER" id="PTHR43382">
    <property type="entry name" value="PROLYL-TRNA SYNTHETASE"/>
    <property type="match status" value="1"/>
</dbReference>
<dbReference type="PROSITE" id="PS50862">
    <property type="entry name" value="AA_TRNA_LIGASE_II"/>
    <property type="match status" value="1"/>
</dbReference>
<dbReference type="EMBL" id="UZAL01027014">
    <property type="protein sequence ID" value="VDP28472.1"/>
    <property type="molecule type" value="Genomic_DNA"/>
</dbReference>
<sequence>MIIKSELLDYYDISGCYILRPWAYHMWQSIQRFMDEKLKVMGIENAYFPMFVSKSALEREKNHVTDFAPEVAWVTKSGDTDLTEPIAIRPTSETIMYPIFAKWIQSHRDLPLRINQWSNVVRWEFKHPQPFLR</sequence>
<dbReference type="Gene3D" id="3.30.930.10">
    <property type="entry name" value="Bira Bifunctional Protein, Domain 2"/>
    <property type="match status" value="1"/>
</dbReference>
<gene>
    <name evidence="2" type="ORF">SMTD_LOCUS5400</name>
</gene>
<dbReference type="Proteomes" id="UP000269396">
    <property type="component" value="Unassembled WGS sequence"/>
</dbReference>
<dbReference type="AlphaFoldDB" id="A0A3P8BRJ7"/>
<dbReference type="GO" id="GO:0004827">
    <property type="term" value="F:proline-tRNA ligase activity"/>
    <property type="evidence" value="ECO:0007669"/>
    <property type="project" value="InterPro"/>
</dbReference>
<name>A0A3P8BRJ7_9TREM</name>
<feature type="domain" description="Aminoacyl-transfer RNA synthetases class-II family profile" evidence="1">
    <location>
        <begin position="24"/>
        <end position="133"/>
    </location>
</feature>
<dbReference type="InterPro" id="IPR004499">
    <property type="entry name" value="Pro-tRNA-ligase_IIa_arc-type"/>
</dbReference>
<accession>A0A3P8BRJ7</accession>
<dbReference type="PRINTS" id="PR01046">
    <property type="entry name" value="TRNASYNTHPRO"/>
</dbReference>
<dbReference type="GO" id="GO:0006433">
    <property type="term" value="P:prolyl-tRNA aminoacylation"/>
    <property type="evidence" value="ECO:0007669"/>
    <property type="project" value="InterPro"/>
</dbReference>
<dbReference type="InterPro" id="IPR006195">
    <property type="entry name" value="aa-tRNA-synth_II"/>
</dbReference>
<dbReference type="GO" id="GO:0017101">
    <property type="term" value="C:aminoacyl-tRNA synthetase multienzyme complex"/>
    <property type="evidence" value="ECO:0007669"/>
    <property type="project" value="TreeGrafter"/>
</dbReference>
<dbReference type="PANTHER" id="PTHR43382:SF2">
    <property type="entry name" value="BIFUNCTIONAL GLUTAMATE_PROLINE--TRNA LIGASE"/>
    <property type="match status" value="1"/>
</dbReference>
<organism evidence="2 3">
    <name type="scientific">Schistosoma mattheei</name>
    <dbReference type="NCBI Taxonomy" id="31246"/>
    <lineage>
        <taxon>Eukaryota</taxon>
        <taxon>Metazoa</taxon>
        <taxon>Spiralia</taxon>
        <taxon>Lophotrochozoa</taxon>
        <taxon>Platyhelminthes</taxon>
        <taxon>Trematoda</taxon>
        <taxon>Digenea</taxon>
        <taxon>Strigeidida</taxon>
        <taxon>Schistosomatoidea</taxon>
        <taxon>Schistosomatidae</taxon>
        <taxon>Schistosoma</taxon>
    </lineage>
</organism>
<dbReference type="GO" id="GO:0005737">
    <property type="term" value="C:cytoplasm"/>
    <property type="evidence" value="ECO:0007669"/>
    <property type="project" value="InterPro"/>
</dbReference>
<evidence type="ECO:0000313" key="2">
    <source>
        <dbReference type="EMBL" id="VDP28472.1"/>
    </source>
</evidence>
<reference evidence="2 3" key="1">
    <citation type="submission" date="2018-11" db="EMBL/GenBank/DDBJ databases">
        <authorList>
            <consortium name="Pathogen Informatics"/>
        </authorList>
    </citation>
    <scope>NUCLEOTIDE SEQUENCE [LARGE SCALE GENOMIC DNA]</scope>
    <source>
        <strain>Denwood</strain>
        <strain evidence="3">Zambia</strain>
    </source>
</reference>
<keyword evidence="3" id="KW-1185">Reference proteome</keyword>
<evidence type="ECO:0000313" key="3">
    <source>
        <dbReference type="Proteomes" id="UP000269396"/>
    </source>
</evidence>
<protein>
    <recommendedName>
        <fullName evidence="1">Aminoacyl-transfer RNA synthetases class-II family profile domain-containing protein</fullName>
    </recommendedName>
</protein>
<dbReference type="GO" id="GO:0005524">
    <property type="term" value="F:ATP binding"/>
    <property type="evidence" value="ECO:0007669"/>
    <property type="project" value="InterPro"/>
</dbReference>
<dbReference type="SUPFAM" id="SSF55681">
    <property type="entry name" value="Class II aaRS and biotin synthetases"/>
    <property type="match status" value="1"/>
</dbReference>
<dbReference type="InterPro" id="IPR045864">
    <property type="entry name" value="aa-tRNA-synth_II/BPL/LPL"/>
</dbReference>
<dbReference type="InterPro" id="IPR002316">
    <property type="entry name" value="Pro-tRNA-ligase_IIa"/>
</dbReference>
<evidence type="ECO:0000259" key="1">
    <source>
        <dbReference type="PROSITE" id="PS50862"/>
    </source>
</evidence>
<proteinExistence type="predicted"/>